<proteinExistence type="predicted"/>
<organism evidence="1 2">
    <name type="scientific">Trifolium medium</name>
    <dbReference type="NCBI Taxonomy" id="97028"/>
    <lineage>
        <taxon>Eukaryota</taxon>
        <taxon>Viridiplantae</taxon>
        <taxon>Streptophyta</taxon>
        <taxon>Embryophyta</taxon>
        <taxon>Tracheophyta</taxon>
        <taxon>Spermatophyta</taxon>
        <taxon>Magnoliopsida</taxon>
        <taxon>eudicotyledons</taxon>
        <taxon>Gunneridae</taxon>
        <taxon>Pentapetalae</taxon>
        <taxon>rosids</taxon>
        <taxon>fabids</taxon>
        <taxon>Fabales</taxon>
        <taxon>Fabaceae</taxon>
        <taxon>Papilionoideae</taxon>
        <taxon>50 kb inversion clade</taxon>
        <taxon>NPAAA clade</taxon>
        <taxon>Hologalegina</taxon>
        <taxon>IRL clade</taxon>
        <taxon>Trifolieae</taxon>
        <taxon>Trifolium</taxon>
    </lineage>
</organism>
<sequence length="61" mass="7230">MDLRAGKMRPGVDRTGLLTWSVMRTKVSGWYRFKEEDKFSEGKKVLLQRMEDYVASFELQQ</sequence>
<evidence type="ECO:0000313" key="2">
    <source>
        <dbReference type="Proteomes" id="UP000265520"/>
    </source>
</evidence>
<protein>
    <submittedName>
        <fullName evidence="1">Uncharacterized protein</fullName>
    </submittedName>
</protein>
<name>A0A392TTJ3_9FABA</name>
<dbReference type="Proteomes" id="UP000265520">
    <property type="component" value="Unassembled WGS sequence"/>
</dbReference>
<dbReference type="EMBL" id="LXQA010654425">
    <property type="protein sequence ID" value="MCI64372.1"/>
    <property type="molecule type" value="Genomic_DNA"/>
</dbReference>
<dbReference type="AlphaFoldDB" id="A0A392TTJ3"/>
<reference evidence="1 2" key="1">
    <citation type="journal article" date="2018" name="Front. Plant Sci.">
        <title>Red Clover (Trifolium pratense) and Zigzag Clover (T. medium) - A Picture of Genomic Similarities and Differences.</title>
        <authorList>
            <person name="Dluhosova J."/>
            <person name="Istvanek J."/>
            <person name="Nedelnik J."/>
            <person name="Repkova J."/>
        </authorList>
    </citation>
    <scope>NUCLEOTIDE SEQUENCE [LARGE SCALE GENOMIC DNA]</scope>
    <source>
        <strain evidence="2">cv. 10/8</strain>
        <tissue evidence="1">Leaf</tissue>
    </source>
</reference>
<accession>A0A392TTJ3</accession>
<feature type="non-terminal residue" evidence="1">
    <location>
        <position position="61"/>
    </location>
</feature>
<comment type="caution">
    <text evidence="1">The sequence shown here is derived from an EMBL/GenBank/DDBJ whole genome shotgun (WGS) entry which is preliminary data.</text>
</comment>
<keyword evidence="2" id="KW-1185">Reference proteome</keyword>
<evidence type="ECO:0000313" key="1">
    <source>
        <dbReference type="EMBL" id="MCI64372.1"/>
    </source>
</evidence>